<keyword evidence="7" id="KW-0378">Hydrolase</keyword>
<sequence>MATVGAEQAWMVWLGVALVLVAIETVTVDFTFLMLAGGAVGASVAAAFGAGPVVQAVVAALVAVALLAIVRPWMKRRFTAKAPELMGAAAQVGRSAYAIDRVTPAGGRVKLSGETWSARTLRDNIEPGEEVVVDSIDGATAIVSRAHVVGS</sequence>
<dbReference type="InterPro" id="IPR052165">
    <property type="entry name" value="Membrane_assoc_protease"/>
</dbReference>
<dbReference type="EMBL" id="VFQF01000001">
    <property type="protein sequence ID" value="TQN48016.1"/>
    <property type="molecule type" value="Genomic_DNA"/>
</dbReference>
<evidence type="ECO:0000256" key="3">
    <source>
        <dbReference type="ARBA" id="ARBA00022989"/>
    </source>
</evidence>
<gene>
    <name evidence="7" type="ORF">FHX52_1139</name>
</gene>
<evidence type="ECO:0000256" key="2">
    <source>
        <dbReference type="ARBA" id="ARBA00022692"/>
    </source>
</evidence>
<accession>A0A543PVE6</accession>
<dbReference type="PANTHER" id="PTHR33507:SF3">
    <property type="entry name" value="INNER MEMBRANE PROTEIN YBBJ"/>
    <property type="match status" value="1"/>
</dbReference>
<name>A0A543PVE6_9MICO</name>
<reference evidence="7 8" key="1">
    <citation type="submission" date="2019-06" db="EMBL/GenBank/DDBJ databases">
        <title>Sequencing the genomes of 1000 actinobacteria strains.</title>
        <authorList>
            <person name="Klenk H.-P."/>
        </authorList>
    </citation>
    <scope>NUCLEOTIDE SEQUENCE [LARGE SCALE GENOMIC DNA]</scope>
    <source>
        <strain evidence="7 8">DSM 21776</strain>
    </source>
</reference>
<dbReference type="PANTHER" id="PTHR33507">
    <property type="entry name" value="INNER MEMBRANE PROTEIN YBBJ"/>
    <property type="match status" value="1"/>
</dbReference>
<feature type="transmembrane region" description="Helical" evidence="5">
    <location>
        <begin position="42"/>
        <end position="70"/>
    </location>
</feature>
<dbReference type="Pfam" id="PF01957">
    <property type="entry name" value="NfeD"/>
    <property type="match status" value="1"/>
</dbReference>
<dbReference type="GO" id="GO:0006508">
    <property type="term" value="P:proteolysis"/>
    <property type="evidence" value="ECO:0007669"/>
    <property type="project" value="UniProtKB-KW"/>
</dbReference>
<evidence type="ECO:0000313" key="8">
    <source>
        <dbReference type="Proteomes" id="UP000320085"/>
    </source>
</evidence>
<dbReference type="SUPFAM" id="SSF141322">
    <property type="entry name" value="NfeD domain-like"/>
    <property type="match status" value="1"/>
</dbReference>
<feature type="domain" description="NfeD-like C-terminal" evidence="6">
    <location>
        <begin position="90"/>
        <end position="144"/>
    </location>
</feature>
<protein>
    <submittedName>
        <fullName evidence="7">Membrane protein implicated in regulation of membrane protease activity</fullName>
    </submittedName>
</protein>
<keyword evidence="3 5" id="KW-1133">Transmembrane helix</keyword>
<feature type="transmembrane region" description="Helical" evidence="5">
    <location>
        <begin position="12"/>
        <end position="36"/>
    </location>
</feature>
<comment type="subcellular location">
    <subcellularLocation>
        <location evidence="1">Membrane</location>
        <topology evidence="1">Multi-pass membrane protein</topology>
    </subcellularLocation>
</comment>
<keyword evidence="4 5" id="KW-0472">Membrane</keyword>
<comment type="caution">
    <text evidence="7">The sequence shown here is derived from an EMBL/GenBank/DDBJ whole genome shotgun (WGS) entry which is preliminary data.</text>
</comment>
<dbReference type="GO" id="GO:0005886">
    <property type="term" value="C:plasma membrane"/>
    <property type="evidence" value="ECO:0007669"/>
    <property type="project" value="TreeGrafter"/>
</dbReference>
<evidence type="ECO:0000256" key="1">
    <source>
        <dbReference type="ARBA" id="ARBA00004141"/>
    </source>
</evidence>
<dbReference type="GO" id="GO:0008233">
    <property type="term" value="F:peptidase activity"/>
    <property type="evidence" value="ECO:0007669"/>
    <property type="project" value="UniProtKB-KW"/>
</dbReference>
<evidence type="ECO:0000313" key="7">
    <source>
        <dbReference type="EMBL" id="TQN48016.1"/>
    </source>
</evidence>
<dbReference type="AlphaFoldDB" id="A0A543PVE6"/>
<evidence type="ECO:0000256" key="5">
    <source>
        <dbReference type="SAM" id="Phobius"/>
    </source>
</evidence>
<dbReference type="InterPro" id="IPR012340">
    <property type="entry name" value="NA-bd_OB-fold"/>
</dbReference>
<evidence type="ECO:0000256" key="4">
    <source>
        <dbReference type="ARBA" id="ARBA00023136"/>
    </source>
</evidence>
<keyword evidence="7" id="KW-0645">Protease</keyword>
<proteinExistence type="predicted"/>
<evidence type="ECO:0000259" key="6">
    <source>
        <dbReference type="Pfam" id="PF01957"/>
    </source>
</evidence>
<organism evidence="7 8">
    <name type="scientific">Humibacillus xanthopallidus</name>
    <dbReference type="NCBI Taxonomy" id="412689"/>
    <lineage>
        <taxon>Bacteria</taxon>
        <taxon>Bacillati</taxon>
        <taxon>Actinomycetota</taxon>
        <taxon>Actinomycetes</taxon>
        <taxon>Micrococcales</taxon>
        <taxon>Intrasporangiaceae</taxon>
        <taxon>Humibacillus</taxon>
    </lineage>
</organism>
<dbReference type="Gene3D" id="2.40.50.140">
    <property type="entry name" value="Nucleic acid-binding proteins"/>
    <property type="match status" value="1"/>
</dbReference>
<dbReference type="InterPro" id="IPR002810">
    <property type="entry name" value="NfeD-like_C"/>
</dbReference>
<dbReference type="Proteomes" id="UP000320085">
    <property type="component" value="Unassembled WGS sequence"/>
</dbReference>
<keyword evidence="2 5" id="KW-0812">Transmembrane</keyword>